<dbReference type="SUPFAM" id="SSF53850">
    <property type="entry name" value="Periplasmic binding protein-like II"/>
    <property type="match status" value="1"/>
</dbReference>
<dbReference type="CDD" id="cd07012">
    <property type="entry name" value="PBP2_Bug_TTT"/>
    <property type="match status" value="1"/>
</dbReference>
<dbReference type="PANTHER" id="PTHR42928">
    <property type="entry name" value="TRICARBOXYLATE-BINDING PROTEIN"/>
    <property type="match status" value="1"/>
</dbReference>
<dbReference type="AlphaFoldDB" id="A0A327KKN1"/>
<feature type="region of interest" description="Disordered" evidence="2">
    <location>
        <begin position="74"/>
        <end position="113"/>
    </location>
</feature>
<name>A0A327KKN1_9BRAD</name>
<accession>A0A327KKN1</accession>
<dbReference type="InterPro" id="IPR005064">
    <property type="entry name" value="BUG"/>
</dbReference>
<comment type="similarity">
    <text evidence="1">Belongs to the UPF0065 (bug) family.</text>
</comment>
<dbReference type="PANTHER" id="PTHR42928:SF5">
    <property type="entry name" value="BLR1237 PROTEIN"/>
    <property type="match status" value="1"/>
</dbReference>
<evidence type="ECO:0008006" key="5">
    <source>
        <dbReference type="Google" id="ProtNLM"/>
    </source>
</evidence>
<keyword evidence="4" id="KW-1185">Reference proteome</keyword>
<evidence type="ECO:0000256" key="2">
    <source>
        <dbReference type="SAM" id="MobiDB-lite"/>
    </source>
</evidence>
<dbReference type="Pfam" id="PF03401">
    <property type="entry name" value="TctC"/>
    <property type="match status" value="1"/>
</dbReference>
<feature type="compositionally biased region" description="Basic residues" evidence="2">
    <location>
        <begin position="1"/>
        <end position="10"/>
    </location>
</feature>
<protein>
    <recommendedName>
        <fullName evidence="5">Tripartite tricarboxylate transporter substrate binding protein</fullName>
    </recommendedName>
</protein>
<reference evidence="3 4" key="1">
    <citation type="submission" date="2017-07" db="EMBL/GenBank/DDBJ databases">
        <title>Draft Genome Sequences of Select Purple Nonsulfur Bacteria.</title>
        <authorList>
            <person name="Lasarre B."/>
            <person name="Mckinlay J.B."/>
        </authorList>
    </citation>
    <scope>NUCLEOTIDE SEQUENCE [LARGE SCALE GENOMIC DNA]</scope>
    <source>
        <strain evidence="3 4">DSM 5909</strain>
    </source>
</reference>
<dbReference type="Gene3D" id="3.40.190.150">
    <property type="entry name" value="Bordetella uptake gene, domain 1"/>
    <property type="match status" value="1"/>
</dbReference>
<dbReference type="EMBL" id="NPEX01000393">
    <property type="protein sequence ID" value="RAI38015.1"/>
    <property type="molecule type" value="Genomic_DNA"/>
</dbReference>
<evidence type="ECO:0000256" key="1">
    <source>
        <dbReference type="ARBA" id="ARBA00006987"/>
    </source>
</evidence>
<evidence type="ECO:0000313" key="4">
    <source>
        <dbReference type="Proteomes" id="UP000249130"/>
    </source>
</evidence>
<sequence length="481" mass="51181">MQQRRRRPLRHPGEAVGRAGGNALEQAQHAPHPGNAVERSDEMHLRRPGIGETDIHAVRHQRADETFGTIHERRIRADPPATGRPGESLHHAKPRIDRCPVPRRGASRLSRAGTDPAVGIDHFSLRNEPRSVLPTDGGAAAMGIVDCARLSSNAESIMMMIRSALAVILGVVLAFGGASEPRADEFPSRSIKIVVGFGPGGIGDIAARSVAQRVSDATGRPVVIENMPGAGGLTAAASVARASPDGYTMLLVSAQNVVNPYLFKSMPYEPGAFAMVSTIGSFHTLVLVRKDSPYRTIADLLEDARRNPQRVNIGTISAGSIQHLSALLFASAAKLDVPTVPFRTTSDVITALMGGEVQVAFEMTPAVFGQLQSGALRVLAVWSEQRLPMMPDVPTLGESGVPGDYQAFSWNGLVVPAKTPRPVVAKLNAEVVKAVADPGTQARLSGLGVFPQASTPEEMQGLWDTNARIWREVIAGAKLAQ</sequence>
<feature type="compositionally biased region" description="Basic and acidic residues" evidence="2">
    <location>
        <begin position="87"/>
        <end position="100"/>
    </location>
</feature>
<comment type="caution">
    <text evidence="3">The sequence shown here is derived from an EMBL/GenBank/DDBJ whole genome shotgun (WGS) entry which is preliminary data.</text>
</comment>
<feature type="region of interest" description="Disordered" evidence="2">
    <location>
        <begin position="1"/>
        <end position="21"/>
    </location>
</feature>
<proteinExistence type="inferred from homology"/>
<dbReference type="InterPro" id="IPR042100">
    <property type="entry name" value="Bug_dom1"/>
</dbReference>
<organism evidence="3 4">
    <name type="scientific">Rhodoplanes roseus</name>
    <dbReference type="NCBI Taxonomy" id="29409"/>
    <lineage>
        <taxon>Bacteria</taxon>
        <taxon>Pseudomonadati</taxon>
        <taxon>Pseudomonadota</taxon>
        <taxon>Alphaproteobacteria</taxon>
        <taxon>Hyphomicrobiales</taxon>
        <taxon>Nitrobacteraceae</taxon>
        <taxon>Rhodoplanes</taxon>
    </lineage>
</organism>
<evidence type="ECO:0000313" key="3">
    <source>
        <dbReference type="EMBL" id="RAI38015.1"/>
    </source>
</evidence>
<dbReference type="Proteomes" id="UP000249130">
    <property type="component" value="Unassembled WGS sequence"/>
</dbReference>
<gene>
    <name evidence="3" type="ORF">CH341_28615</name>
</gene>
<dbReference type="Gene3D" id="3.40.190.10">
    <property type="entry name" value="Periplasmic binding protein-like II"/>
    <property type="match status" value="1"/>
</dbReference>